<evidence type="ECO:0000259" key="2">
    <source>
        <dbReference type="Pfam" id="PF07786"/>
    </source>
</evidence>
<dbReference type="Pfam" id="PF07786">
    <property type="entry name" value="HGSNAT_cat"/>
    <property type="match status" value="1"/>
</dbReference>
<protein>
    <submittedName>
        <fullName evidence="3">DUF1624 domain-containing protein</fullName>
    </submittedName>
</protein>
<dbReference type="AlphaFoldDB" id="A0A7T7KNP4"/>
<keyword evidence="1" id="KW-1133">Transmembrane helix</keyword>
<feature type="transmembrane region" description="Helical" evidence="1">
    <location>
        <begin position="168"/>
        <end position="188"/>
    </location>
</feature>
<keyword evidence="1" id="KW-0472">Membrane</keyword>
<gene>
    <name evidence="3" type="ORF">JET14_21645</name>
</gene>
<feature type="transmembrane region" description="Helical" evidence="1">
    <location>
        <begin position="104"/>
        <end position="122"/>
    </location>
</feature>
<feature type="domain" description="Heparan-alpha-glucosaminide N-acetyltransferase catalytic" evidence="2">
    <location>
        <begin position="5"/>
        <end position="224"/>
    </location>
</feature>
<proteinExistence type="predicted"/>
<feature type="transmembrane region" description="Helical" evidence="1">
    <location>
        <begin position="129"/>
        <end position="148"/>
    </location>
</feature>
<keyword evidence="1" id="KW-0812">Transmembrane</keyword>
<dbReference type="Proteomes" id="UP000596083">
    <property type="component" value="Plasmid plas-002"/>
</dbReference>
<keyword evidence="3" id="KW-0614">Plasmid</keyword>
<organism evidence="3 4">
    <name type="scientific">Martelella lutilitoris</name>
    <dbReference type="NCBI Taxonomy" id="2583532"/>
    <lineage>
        <taxon>Bacteria</taxon>
        <taxon>Pseudomonadati</taxon>
        <taxon>Pseudomonadota</taxon>
        <taxon>Alphaproteobacteria</taxon>
        <taxon>Hyphomicrobiales</taxon>
        <taxon>Aurantimonadaceae</taxon>
        <taxon>Martelella</taxon>
    </lineage>
</organism>
<geneLocation type="plasmid" evidence="3 4">
    <name>plas-002</name>
</geneLocation>
<accession>A0A7T7KNP4</accession>
<feature type="transmembrane region" description="Helical" evidence="1">
    <location>
        <begin position="7"/>
        <end position="27"/>
    </location>
</feature>
<feature type="transmembrane region" description="Helical" evidence="1">
    <location>
        <begin position="47"/>
        <end position="68"/>
    </location>
</feature>
<evidence type="ECO:0000256" key="1">
    <source>
        <dbReference type="SAM" id="Phobius"/>
    </source>
</evidence>
<reference evidence="3 4" key="1">
    <citation type="submission" date="2020-12" db="EMBL/GenBank/DDBJ databases">
        <authorList>
            <person name="Zheng R.K."/>
            <person name="Sun C.M."/>
        </authorList>
    </citation>
    <scope>NUCLEOTIDE SEQUENCE [LARGE SCALE GENOMIC DNA]</scope>
    <source>
        <strain evidence="3 4">ZRK001</strain>
        <plasmid evidence="3 4">plas-002</plasmid>
    </source>
</reference>
<dbReference type="RefSeq" id="WP_024706465.1">
    <property type="nucleotide sequence ID" value="NZ_CP066788.1"/>
</dbReference>
<evidence type="ECO:0000313" key="4">
    <source>
        <dbReference type="Proteomes" id="UP000596083"/>
    </source>
</evidence>
<dbReference type="KEGG" id="mlut:JET14_21645"/>
<dbReference type="EMBL" id="CP066788">
    <property type="protein sequence ID" value="QQM33066.1"/>
    <property type="molecule type" value="Genomic_DNA"/>
</dbReference>
<name>A0A7T7KNP4_9HYPH</name>
<dbReference type="InterPro" id="IPR012429">
    <property type="entry name" value="HGSNAT_cat"/>
</dbReference>
<sequence>MRKNRLLAVDAARGTAIAGVVLFHFVWDLEFTGFVSGVAFHPLWLAFGRLLAGSFMFLAGVSLVLAHGTELRARTFFRRLAIIVVAALAISVVTWFTFPNAFVYFGILHSIAVASLLGVMFLRLPALASLFAGLAIMVLPWYLSLSAFDPRWLAWIGLSANPPLSNDFVPVFPWAGITLLGMSFAKVVDINKSQMASAGAENAFFARLGWLGRHSLPIYLLHQPVMLAIIVPLSRLF</sequence>
<evidence type="ECO:0000313" key="3">
    <source>
        <dbReference type="EMBL" id="QQM33066.1"/>
    </source>
</evidence>
<feature type="transmembrane region" description="Helical" evidence="1">
    <location>
        <begin position="80"/>
        <end position="98"/>
    </location>
</feature>